<dbReference type="Pfam" id="PF00646">
    <property type="entry name" value="F-box"/>
    <property type="match status" value="1"/>
</dbReference>
<protein>
    <recommendedName>
        <fullName evidence="1">F-box domain-containing protein</fullName>
    </recommendedName>
</protein>
<accession>A0A067N4G6</accession>
<dbReference type="OrthoDB" id="3077395at2759"/>
<dbReference type="InterPro" id="IPR036047">
    <property type="entry name" value="F-box-like_dom_sf"/>
</dbReference>
<dbReference type="Gene3D" id="1.20.1280.50">
    <property type="match status" value="1"/>
</dbReference>
<evidence type="ECO:0000259" key="1">
    <source>
        <dbReference type="PROSITE" id="PS50181"/>
    </source>
</evidence>
<dbReference type="EMBL" id="KL198014">
    <property type="protein sequence ID" value="KDQ22749.1"/>
    <property type="molecule type" value="Genomic_DNA"/>
</dbReference>
<reference evidence="3" key="1">
    <citation type="journal article" date="2014" name="Proc. Natl. Acad. Sci. U.S.A.">
        <title>Extensive sampling of basidiomycete genomes demonstrates inadequacy of the white-rot/brown-rot paradigm for wood decay fungi.</title>
        <authorList>
            <person name="Riley R."/>
            <person name="Salamov A.A."/>
            <person name="Brown D.W."/>
            <person name="Nagy L.G."/>
            <person name="Floudas D."/>
            <person name="Held B.W."/>
            <person name="Levasseur A."/>
            <person name="Lombard V."/>
            <person name="Morin E."/>
            <person name="Otillar R."/>
            <person name="Lindquist E.A."/>
            <person name="Sun H."/>
            <person name="LaButti K.M."/>
            <person name="Schmutz J."/>
            <person name="Jabbour D."/>
            <person name="Luo H."/>
            <person name="Baker S.E."/>
            <person name="Pisabarro A.G."/>
            <person name="Walton J.D."/>
            <person name="Blanchette R.A."/>
            <person name="Henrissat B."/>
            <person name="Martin F."/>
            <person name="Cullen D."/>
            <person name="Hibbett D.S."/>
            <person name="Grigoriev I.V."/>
        </authorList>
    </citation>
    <scope>NUCLEOTIDE SEQUENCE [LARGE SCALE GENOMIC DNA]</scope>
    <source>
        <strain evidence="3">PC15</strain>
    </source>
</reference>
<dbReference type="SUPFAM" id="SSF81383">
    <property type="entry name" value="F-box domain"/>
    <property type="match status" value="1"/>
</dbReference>
<evidence type="ECO:0000313" key="3">
    <source>
        <dbReference type="Proteomes" id="UP000027073"/>
    </source>
</evidence>
<dbReference type="HOGENOM" id="CLU_531121_0_0_1"/>
<dbReference type="PROSITE" id="PS50181">
    <property type="entry name" value="FBOX"/>
    <property type="match status" value="1"/>
</dbReference>
<feature type="domain" description="F-box" evidence="1">
    <location>
        <begin position="34"/>
        <end position="80"/>
    </location>
</feature>
<dbReference type="VEuPathDB" id="FungiDB:PLEOSDRAFT_1109848"/>
<name>A0A067N4G6_PLEO1</name>
<sequence>MASSMTKEFLRLVCRDWSHSILLQYLRSISWQPPKTLNDIPYDVVFVLSHYLSVQDLCSLRATSKRLLNLLRDRSIWLLVLRDILEVRPIPRLCLSLDAMNLDEIMTATLRLATLDRKLRGADPITTFTTTRSFEAIGLFPVPLPGGRHFVTLQDSERKLVVHDWDANTLEEGRPLVSPSEHPICFWRTVPVSSTAINVVVVSLEELDECDFHGRQLGTFAQIDYFSVNPQICALFFDTTHLAILWDDPDDGQFAYIRMYAKGLHTSIMRLKDPQCPRGGSITMISQRYFIVVNAGGTFHRMFTLPNVYPVACTHVADASVYRPSIWRTIQGGDCLRTPRVTSIQLENHPSSDRPPPQFIIWTGRFRYISTLSPPDGADVAYDVDGQHMWPDVPYSKGRDEVSILGRFSGVHYLPDRLVRLFSLPVTHAQSRGLIRLDAAPSSHHIQVTKLVCSGLLDNEFIHHLSYDEESGRLFIAYEDKTTPDRRIVLAYL</sequence>
<dbReference type="InterPro" id="IPR001810">
    <property type="entry name" value="F-box_dom"/>
</dbReference>
<gene>
    <name evidence="2" type="ORF">PLEOSDRAFT_1109848</name>
</gene>
<proteinExistence type="predicted"/>
<dbReference type="InParanoid" id="A0A067N4G6"/>
<dbReference type="AlphaFoldDB" id="A0A067N4G6"/>
<dbReference type="Proteomes" id="UP000027073">
    <property type="component" value="Unassembled WGS sequence"/>
</dbReference>
<evidence type="ECO:0000313" key="2">
    <source>
        <dbReference type="EMBL" id="KDQ22749.1"/>
    </source>
</evidence>
<organism evidence="2 3">
    <name type="scientific">Pleurotus ostreatus (strain PC15)</name>
    <name type="common">Oyster mushroom</name>
    <dbReference type="NCBI Taxonomy" id="1137138"/>
    <lineage>
        <taxon>Eukaryota</taxon>
        <taxon>Fungi</taxon>
        <taxon>Dikarya</taxon>
        <taxon>Basidiomycota</taxon>
        <taxon>Agaricomycotina</taxon>
        <taxon>Agaricomycetes</taxon>
        <taxon>Agaricomycetidae</taxon>
        <taxon>Agaricales</taxon>
        <taxon>Pleurotineae</taxon>
        <taxon>Pleurotaceae</taxon>
        <taxon>Pleurotus</taxon>
    </lineage>
</organism>